<feature type="non-terminal residue" evidence="1">
    <location>
        <position position="1"/>
    </location>
</feature>
<reference evidence="1" key="1">
    <citation type="submission" date="2018-05" db="EMBL/GenBank/DDBJ databases">
        <authorList>
            <person name="Lanie J.A."/>
            <person name="Ng W.-L."/>
            <person name="Kazmierczak K.M."/>
            <person name="Andrzejewski T.M."/>
            <person name="Davidsen T.M."/>
            <person name="Wayne K.J."/>
            <person name="Tettelin H."/>
            <person name="Glass J.I."/>
            <person name="Rusch D."/>
            <person name="Podicherti R."/>
            <person name="Tsui H.-C.T."/>
            <person name="Winkler M.E."/>
        </authorList>
    </citation>
    <scope>NUCLEOTIDE SEQUENCE</scope>
</reference>
<dbReference type="AlphaFoldDB" id="A0A382J4V8"/>
<sequence>SVSLIAGLTLKATLYGSERQKIFERVRSWVTTMRPMGRRPFSVAVGLVVNVNS</sequence>
<feature type="non-terminal residue" evidence="1">
    <location>
        <position position="53"/>
    </location>
</feature>
<organism evidence="1">
    <name type="scientific">marine metagenome</name>
    <dbReference type="NCBI Taxonomy" id="408172"/>
    <lineage>
        <taxon>unclassified sequences</taxon>
        <taxon>metagenomes</taxon>
        <taxon>ecological metagenomes</taxon>
    </lineage>
</organism>
<proteinExistence type="predicted"/>
<evidence type="ECO:0000313" key="1">
    <source>
        <dbReference type="EMBL" id="SVC06838.1"/>
    </source>
</evidence>
<gene>
    <name evidence="1" type="ORF">METZ01_LOCUS259692</name>
</gene>
<name>A0A382J4V8_9ZZZZ</name>
<dbReference type="EMBL" id="UINC01071715">
    <property type="protein sequence ID" value="SVC06838.1"/>
    <property type="molecule type" value="Genomic_DNA"/>
</dbReference>
<accession>A0A382J4V8</accession>
<protein>
    <submittedName>
        <fullName evidence="1">Uncharacterized protein</fullName>
    </submittedName>
</protein>